<sequence length="111" mass="12200">HANSRNGTTPKTVESEVGPIELDVPRDRGGSFTPRLVPKGQRRLGGLDDMIISLYAGGMTIRDIQHHLASTIGTDLSHETISNITDAVSEEVLAWQSRPLEEFYPVIYLDA</sequence>
<proteinExistence type="inferred from homology"/>
<feature type="non-terminal residue" evidence="8">
    <location>
        <position position="111"/>
    </location>
</feature>
<evidence type="ECO:0000256" key="1">
    <source>
        <dbReference type="ARBA" id="ARBA00002190"/>
    </source>
</evidence>
<dbReference type="EMBL" id="JASOPA010000056">
    <property type="protein sequence ID" value="MDK7243575.1"/>
    <property type="molecule type" value="Genomic_DNA"/>
</dbReference>
<comment type="caution">
    <text evidence="8">The sequence shown here is derived from an EMBL/GenBank/DDBJ whole genome shotgun (WGS) entry which is preliminary data.</text>
</comment>
<evidence type="ECO:0000256" key="5">
    <source>
        <dbReference type="ARBA" id="ARBA00023172"/>
    </source>
</evidence>
<feature type="non-terminal residue" evidence="8">
    <location>
        <position position="1"/>
    </location>
</feature>
<protein>
    <recommendedName>
        <fullName evidence="6">Mutator family transposase</fullName>
    </recommendedName>
</protein>
<dbReference type="Proteomes" id="UP001236303">
    <property type="component" value="Unassembled WGS sequence"/>
</dbReference>
<comment type="similarity">
    <text evidence="2 6">Belongs to the transposase mutator family.</text>
</comment>
<evidence type="ECO:0000256" key="4">
    <source>
        <dbReference type="ARBA" id="ARBA00023125"/>
    </source>
</evidence>
<dbReference type="InterPro" id="IPR001207">
    <property type="entry name" value="Transposase_mutator"/>
</dbReference>
<keyword evidence="6" id="KW-0814">Transposable element</keyword>
<name>A0AAW6Y514_NEISU</name>
<organism evidence="8 9">
    <name type="scientific">Neisseria subflava</name>
    <dbReference type="NCBI Taxonomy" id="28449"/>
    <lineage>
        <taxon>Bacteria</taxon>
        <taxon>Pseudomonadati</taxon>
        <taxon>Pseudomonadota</taxon>
        <taxon>Betaproteobacteria</taxon>
        <taxon>Neisseriales</taxon>
        <taxon>Neisseriaceae</taxon>
        <taxon>Neisseria</taxon>
    </lineage>
</organism>
<keyword evidence="4 6" id="KW-0238">DNA-binding</keyword>
<reference evidence="8" key="1">
    <citation type="submission" date="2023-05" db="EMBL/GenBank/DDBJ databases">
        <title>Cataloging the Phylogenetic Diversity of Human Bladder Bacteria.</title>
        <authorList>
            <person name="Du J."/>
        </authorList>
    </citation>
    <scope>NUCLEOTIDE SEQUENCE</scope>
    <source>
        <strain evidence="8">UMB1050</strain>
    </source>
</reference>
<dbReference type="PANTHER" id="PTHR33217">
    <property type="entry name" value="TRANSPOSASE FOR INSERTION SEQUENCE ELEMENT IS1081"/>
    <property type="match status" value="1"/>
</dbReference>
<evidence type="ECO:0000313" key="9">
    <source>
        <dbReference type="Proteomes" id="UP001236303"/>
    </source>
</evidence>
<dbReference type="GO" id="GO:0003677">
    <property type="term" value="F:DNA binding"/>
    <property type="evidence" value="ECO:0007669"/>
    <property type="project" value="UniProtKB-UniRule"/>
</dbReference>
<dbReference type="Pfam" id="PF00872">
    <property type="entry name" value="Transposase_mut"/>
    <property type="match status" value="1"/>
</dbReference>
<dbReference type="AlphaFoldDB" id="A0AAW6Y514"/>
<gene>
    <name evidence="8" type="ORF">QP451_11230</name>
</gene>
<evidence type="ECO:0000256" key="6">
    <source>
        <dbReference type="RuleBase" id="RU365089"/>
    </source>
</evidence>
<evidence type="ECO:0000313" key="8">
    <source>
        <dbReference type="EMBL" id="MDK7243575.1"/>
    </source>
</evidence>
<feature type="region of interest" description="Disordered" evidence="7">
    <location>
        <begin position="1"/>
        <end position="37"/>
    </location>
</feature>
<evidence type="ECO:0000256" key="2">
    <source>
        <dbReference type="ARBA" id="ARBA00010961"/>
    </source>
</evidence>
<dbReference type="GO" id="GO:0006313">
    <property type="term" value="P:DNA transposition"/>
    <property type="evidence" value="ECO:0007669"/>
    <property type="project" value="UniProtKB-UniRule"/>
</dbReference>
<keyword evidence="3 6" id="KW-0815">Transposition</keyword>
<keyword evidence="5 6" id="KW-0233">DNA recombination</keyword>
<evidence type="ECO:0000256" key="3">
    <source>
        <dbReference type="ARBA" id="ARBA00022578"/>
    </source>
</evidence>
<evidence type="ECO:0000256" key="7">
    <source>
        <dbReference type="SAM" id="MobiDB-lite"/>
    </source>
</evidence>
<dbReference type="GO" id="GO:0004803">
    <property type="term" value="F:transposase activity"/>
    <property type="evidence" value="ECO:0007669"/>
    <property type="project" value="UniProtKB-UniRule"/>
</dbReference>
<comment type="function">
    <text evidence="1 6">Required for the transposition of the insertion element.</text>
</comment>
<feature type="compositionally biased region" description="Polar residues" evidence="7">
    <location>
        <begin position="1"/>
        <end position="12"/>
    </location>
</feature>
<accession>A0AAW6Y514</accession>
<dbReference type="PANTHER" id="PTHR33217:SF5">
    <property type="entry name" value="MUTATOR FAMILY TRANSPOSASE"/>
    <property type="match status" value="1"/>
</dbReference>